<dbReference type="AlphaFoldDB" id="A0A8H7QVD3"/>
<protein>
    <submittedName>
        <fullName evidence="1">Uncharacterized protein</fullName>
    </submittedName>
</protein>
<sequence>MSNRLLKQRSPLKAVYRDLNTNFQQSKIKKHHYYNSYAGTSDGNIFENVDNGYSLANPIKIKFGKPAIFKDNSTANATVPAFLINCDSYTVVIIDYLVTNDNEDDFLIADKPIDSSIATIADDFH</sequence>
<keyword evidence="2" id="KW-1185">Reference proteome</keyword>
<dbReference type="EMBL" id="JAEPRC010000367">
    <property type="protein sequence ID" value="KAG2199047.1"/>
    <property type="molecule type" value="Genomic_DNA"/>
</dbReference>
<organism evidence="1 2">
    <name type="scientific">Mucor plumbeus</name>
    <dbReference type="NCBI Taxonomy" id="97098"/>
    <lineage>
        <taxon>Eukaryota</taxon>
        <taxon>Fungi</taxon>
        <taxon>Fungi incertae sedis</taxon>
        <taxon>Mucoromycota</taxon>
        <taxon>Mucoromycotina</taxon>
        <taxon>Mucoromycetes</taxon>
        <taxon>Mucorales</taxon>
        <taxon>Mucorineae</taxon>
        <taxon>Mucoraceae</taxon>
        <taxon>Mucor</taxon>
    </lineage>
</organism>
<accession>A0A8H7QVD3</accession>
<evidence type="ECO:0000313" key="2">
    <source>
        <dbReference type="Proteomes" id="UP000650833"/>
    </source>
</evidence>
<proteinExistence type="predicted"/>
<reference evidence="1" key="1">
    <citation type="submission" date="2020-12" db="EMBL/GenBank/DDBJ databases">
        <title>Metabolic potential, ecology and presence of endohyphal bacteria is reflected in genomic diversity of Mucoromycotina.</title>
        <authorList>
            <person name="Muszewska A."/>
            <person name="Okrasinska A."/>
            <person name="Steczkiewicz K."/>
            <person name="Drgas O."/>
            <person name="Orlowska M."/>
            <person name="Perlinska-Lenart U."/>
            <person name="Aleksandrzak-Piekarczyk T."/>
            <person name="Szatraj K."/>
            <person name="Zielenkiewicz U."/>
            <person name="Pilsyk S."/>
            <person name="Malc E."/>
            <person name="Mieczkowski P."/>
            <person name="Kruszewska J.S."/>
            <person name="Biernat P."/>
            <person name="Pawlowska J."/>
        </authorList>
    </citation>
    <scope>NUCLEOTIDE SEQUENCE</scope>
    <source>
        <strain evidence="1">CBS 226.32</strain>
    </source>
</reference>
<name>A0A8H7QVD3_9FUNG</name>
<evidence type="ECO:0000313" key="1">
    <source>
        <dbReference type="EMBL" id="KAG2199047.1"/>
    </source>
</evidence>
<comment type="caution">
    <text evidence="1">The sequence shown here is derived from an EMBL/GenBank/DDBJ whole genome shotgun (WGS) entry which is preliminary data.</text>
</comment>
<dbReference type="Proteomes" id="UP000650833">
    <property type="component" value="Unassembled WGS sequence"/>
</dbReference>
<gene>
    <name evidence="1" type="ORF">INT46_001844</name>
</gene>